<feature type="domain" description="Dinitrogenase iron-molybdenum cofactor biosynthesis" evidence="1">
    <location>
        <begin position="11"/>
        <end position="106"/>
    </location>
</feature>
<dbReference type="InterPro" id="IPR051840">
    <property type="entry name" value="NifX/NifY_domain"/>
</dbReference>
<dbReference type="RefSeq" id="WP_020814318.1">
    <property type="nucleotide sequence ID" value="NZ_ATAY01000019.1"/>
</dbReference>
<proteinExistence type="predicted"/>
<dbReference type="InterPro" id="IPR036105">
    <property type="entry name" value="DiNase_FeMo-co_biosyn_sf"/>
</dbReference>
<dbReference type="Gene3D" id="3.30.420.130">
    <property type="entry name" value="Dinitrogenase iron-molybdenum cofactor biosynthesis domain"/>
    <property type="match status" value="1"/>
</dbReference>
<dbReference type="EMBL" id="ATAY01000019">
    <property type="protein sequence ID" value="EPR13572.1"/>
    <property type="molecule type" value="Genomic_DNA"/>
</dbReference>
<dbReference type="AlphaFoldDB" id="U4R4S8"/>
<name>U4R4S8_9FIRM</name>
<dbReference type="Proteomes" id="UP000016860">
    <property type="component" value="Unassembled WGS sequence"/>
</dbReference>
<accession>U4R4S8</accession>
<evidence type="ECO:0000313" key="2">
    <source>
        <dbReference type="EMBL" id="EPR13572.1"/>
    </source>
</evidence>
<reference evidence="2 3" key="1">
    <citation type="journal article" date="2013" name="Genome Announc.">
        <title>Draft Genome Sequence of the Cellulolytic Bacterium Clostridium papyrosolvens C7 (ATCC 700395).</title>
        <authorList>
            <person name="Zepeda V."/>
            <person name="Dassa B."/>
            <person name="Borovok I."/>
            <person name="Lamed R."/>
            <person name="Bayer E.A."/>
            <person name="Cate J.H."/>
        </authorList>
    </citation>
    <scope>NUCLEOTIDE SEQUENCE [LARGE SCALE GENOMIC DNA]</scope>
    <source>
        <strain evidence="2 3">C7</strain>
    </source>
</reference>
<dbReference type="STRING" id="1330534.L323_03515"/>
<evidence type="ECO:0000313" key="3">
    <source>
        <dbReference type="Proteomes" id="UP000016860"/>
    </source>
</evidence>
<comment type="caution">
    <text evidence="2">The sequence shown here is derived from an EMBL/GenBank/DDBJ whole genome shotgun (WGS) entry which is preliminary data.</text>
</comment>
<dbReference type="PATRIC" id="fig|1330534.3.peg.701"/>
<dbReference type="OrthoDB" id="280278at2"/>
<dbReference type="InterPro" id="IPR003731">
    <property type="entry name" value="Di-Nase_FeMo-co_biosynth"/>
</dbReference>
<dbReference type="SUPFAM" id="SSF53146">
    <property type="entry name" value="Nitrogenase accessory factor-like"/>
    <property type="match status" value="1"/>
</dbReference>
<organism evidence="2 3">
    <name type="scientific">Ruminiclostridium papyrosolvens C7</name>
    <dbReference type="NCBI Taxonomy" id="1330534"/>
    <lineage>
        <taxon>Bacteria</taxon>
        <taxon>Bacillati</taxon>
        <taxon>Bacillota</taxon>
        <taxon>Clostridia</taxon>
        <taxon>Eubacteriales</taxon>
        <taxon>Oscillospiraceae</taxon>
        <taxon>Ruminiclostridium</taxon>
    </lineage>
</organism>
<dbReference type="Pfam" id="PF02579">
    <property type="entry name" value="Nitro_FeMo-Co"/>
    <property type="match status" value="1"/>
</dbReference>
<dbReference type="PANTHER" id="PTHR33937:SF1">
    <property type="entry name" value="IRON-MOLIBDENUM COFACTOR PROCESSING PROTEIN"/>
    <property type="match status" value="1"/>
</dbReference>
<dbReference type="PANTHER" id="PTHR33937">
    <property type="entry name" value="IRON-MOLYBDENUM PROTEIN-RELATED-RELATED"/>
    <property type="match status" value="1"/>
</dbReference>
<evidence type="ECO:0000259" key="1">
    <source>
        <dbReference type="Pfam" id="PF02579"/>
    </source>
</evidence>
<gene>
    <name evidence="2" type="ORF">L323_03515</name>
</gene>
<sequence length="115" mass="12766">MTYKIAVASSDGKVVNQHFGHCRQFLIFENDDTGRWKFVERRDTFPACKAGEHSEASMQYVVTLLEDCKAVAAAQIGLGAIQALTLMQIRAFCAVGLIEQVLEKVNETLNIKTES</sequence>
<protein>
    <recommendedName>
        <fullName evidence="1">Dinitrogenase iron-molybdenum cofactor biosynthesis domain-containing protein</fullName>
    </recommendedName>
</protein>